<keyword evidence="6 7" id="KW-0472">Membrane</keyword>
<feature type="transmembrane region" description="Helical" evidence="7">
    <location>
        <begin position="174"/>
        <end position="195"/>
    </location>
</feature>
<evidence type="ECO:0000313" key="11">
    <source>
        <dbReference type="EMBL" id="MBI4132857.1"/>
    </source>
</evidence>
<proteinExistence type="inferred from homology"/>
<comment type="subcellular location">
    <subcellularLocation>
        <location evidence="1">Cell membrane</location>
        <topology evidence="1">Multi-pass membrane protein</topology>
    </subcellularLocation>
</comment>
<dbReference type="GO" id="GO:0006465">
    <property type="term" value="P:signal peptide processing"/>
    <property type="evidence" value="ECO:0007669"/>
    <property type="project" value="TreeGrafter"/>
</dbReference>
<feature type="transmembrane region" description="Helical" evidence="7">
    <location>
        <begin position="150"/>
        <end position="168"/>
    </location>
</feature>
<name>A0A932YWQ1_9BACT</name>
<feature type="domain" description="Prepilin peptidase A24 N-terminal" evidence="10">
    <location>
        <begin position="11"/>
        <end position="91"/>
    </location>
</feature>
<protein>
    <submittedName>
        <fullName evidence="11">Prepilin peptidase</fullName>
    </submittedName>
</protein>
<dbReference type="Pfam" id="PF01478">
    <property type="entry name" value="Peptidase_A24"/>
    <property type="match status" value="1"/>
</dbReference>
<sequence length="278" mass="30083">MAVLAFTLAAFGLAAGSFLNALASRLATGESVFSGRSHCVHCGRTLAWFELIPLGSFLIQRGRCRSCGGAIPVRYFIVELFSAALFLLLGLRIFQGTLSFPFVSGSPDAFIIDPLLFQTGVFLYYGAFLFFGLLVSVYDFEHRLILSRPIWLLALMGLLGHASAAVLTRNAGPLVWAAGIAAGAFFFFWSLWFFSRGRAMGRGDADVAGAIALYLGPAVALIGLLLAFWTGALTGLLLLGAGVLRWKSRIPFAPFLFFGATLALFFSESAYRLLFSWS</sequence>
<reference evidence="11" key="1">
    <citation type="submission" date="2020-07" db="EMBL/GenBank/DDBJ databases">
        <title>Huge and variable diversity of episymbiotic CPR bacteria and DPANN archaea in groundwater ecosystems.</title>
        <authorList>
            <person name="He C.Y."/>
            <person name="Keren R."/>
            <person name="Whittaker M."/>
            <person name="Farag I.F."/>
            <person name="Doudna J."/>
            <person name="Cate J.H.D."/>
            <person name="Banfield J.F."/>
        </authorList>
    </citation>
    <scope>NUCLEOTIDE SEQUENCE</scope>
    <source>
        <strain evidence="11">NC_groundwater_1225_Ag_S-0.1um_56_177</strain>
    </source>
</reference>
<evidence type="ECO:0000256" key="7">
    <source>
        <dbReference type="SAM" id="Phobius"/>
    </source>
</evidence>
<feature type="transmembrane region" description="Helical" evidence="7">
    <location>
        <begin position="207"/>
        <end position="232"/>
    </location>
</feature>
<dbReference type="Gene3D" id="1.20.120.1220">
    <property type="match status" value="1"/>
</dbReference>
<keyword evidence="3" id="KW-1003">Cell membrane</keyword>
<dbReference type="InterPro" id="IPR000045">
    <property type="entry name" value="Prepilin_IV_endopep_pep"/>
</dbReference>
<evidence type="ECO:0000256" key="4">
    <source>
        <dbReference type="ARBA" id="ARBA00022692"/>
    </source>
</evidence>
<keyword evidence="5 7" id="KW-1133">Transmembrane helix</keyword>
<organism evidence="11 12">
    <name type="scientific">Candidatus Sungiibacteriota bacterium</name>
    <dbReference type="NCBI Taxonomy" id="2750080"/>
    <lineage>
        <taxon>Bacteria</taxon>
        <taxon>Candidatus Sungiibacteriota</taxon>
    </lineage>
</organism>
<dbReference type="PANTHER" id="PTHR30487:SF0">
    <property type="entry name" value="PREPILIN LEADER PEPTIDASE_N-METHYLTRANSFERASE-RELATED"/>
    <property type="match status" value="1"/>
</dbReference>
<comment type="caution">
    <text evidence="11">The sequence shown here is derived from an EMBL/GenBank/DDBJ whole genome shotgun (WGS) entry which is preliminary data.</text>
</comment>
<dbReference type="GO" id="GO:0004190">
    <property type="term" value="F:aspartic-type endopeptidase activity"/>
    <property type="evidence" value="ECO:0007669"/>
    <property type="project" value="InterPro"/>
</dbReference>
<dbReference type="InterPro" id="IPR010627">
    <property type="entry name" value="Prepilin_pept_A24_N"/>
</dbReference>
<dbReference type="Proteomes" id="UP000756703">
    <property type="component" value="Unassembled WGS sequence"/>
</dbReference>
<feature type="chain" id="PRO_5037380972" evidence="8">
    <location>
        <begin position="24"/>
        <end position="278"/>
    </location>
</feature>
<evidence type="ECO:0000256" key="1">
    <source>
        <dbReference type="ARBA" id="ARBA00004651"/>
    </source>
</evidence>
<dbReference type="AlphaFoldDB" id="A0A932YWQ1"/>
<evidence type="ECO:0000259" key="10">
    <source>
        <dbReference type="Pfam" id="PF06750"/>
    </source>
</evidence>
<comment type="similarity">
    <text evidence="2">Belongs to the peptidase A24 family.</text>
</comment>
<dbReference type="EMBL" id="JACQMI010000013">
    <property type="protein sequence ID" value="MBI4132857.1"/>
    <property type="molecule type" value="Genomic_DNA"/>
</dbReference>
<feature type="transmembrane region" description="Helical" evidence="7">
    <location>
        <begin position="115"/>
        <end position="138"/>
    </location>
</feature>
<accession>A0A932YWQ1</accession>
<evidence type="ECO:0000313" key="12">
    <source>
        <dbReference type="Proteomes" id="UP000756703"/>
    </source>
</evidence>
<evidence type="ECO:0000256" key="5">
    <source>
        <dbReference type="ARBA" id="ARBA00022989"/>
    </source>
</evidence>
<gene>
    <name evidence="11" type="ORF">HY473_02125</name>
</gene>
<evidence type="ECO:0000256" key="2">
    <source>
        <dbReference type="ARBA" id="ARBA00005801"/>
    </source>
</evidence>
<dbReference type="Pfam" id="PF06750">
    <property type="entry name" value="A24_N_bact"/>
    <property type="match status" value="1"/>
</dbReference>
<feature type="signal peptide" evidence="8">
    <location>
        <begin position="1"/>
        <end position="23"/>
    </location>
</feature>
<evidence type="ECO:0000256" key="3">
    <source>
        <dbReference type="ARBA" id="ARBA00022475"/>
    </source>
</evidence>
<dbReference type="PANTHER" id="PTHR30487">
    <property type="entry name" value="TYPE 4 PREPILIN-LIKE PROTEINS LEADER PEPTIDE-PROCESSING ENZYME"/>
    <property type="match status" value="1"/>
</dbReference>
<feature type="transmembrane region" description="Helical" evidence="7">
    <location>
        <begin position="252"/>
        <end position="274"/>
    </location>
</feature>
<keyword evidence="8" id="KW-0732">Signal</keyword>
<feature type="domain" description="Prepilin type IV endopeptidase peptidase" evidence="9">
    <location>
        <begin position="128"/>
        <end position="235"/>
    </location>
</feature>
<evidence type="ECO:0000259" key="9">
    <source>
        <dbReference type="Pfam" id="PF01478"/>
    </source>
</evidence>
<keyword evidence="4 7" id="KW-0812">Transmembrane</keyword>
<feature type="transmembrane region" description="Helical" evidence="7">
    <location>
        <begin position="75"/>
        <end position="95"/>
    </location>
</feature>
<evidence type="ECO:0000256" key="8">
    <source>
        <dbReference type="SAM" id="SignalP"/>
    </source>
</evidence>
<dbReference type="InterPro" id="IPR050882">
    <property type="entry name" value="Prepilin_peptidase/N-MTase"/>
</dbReference>
<dbReference type="GO" id="GO:0005886">
    <property type="term" value="C:plasma membrane"/>
    <property type="evidence" value="ECO:0007669"/>
    <property type="project" value="UniProtKB-SubCell"/>
</dbReference>
<evidence type="ECO:0000256" key="6">
    <source>
        <dbReference type="ARBA" id="ARBA00023136"/>
    </source>
</evidence>